<protein>
    <submittedName>
        <fullName evidence="1">Uncharacterized protein</fullName>
    </submittedName>
</protein>
<organism evidence="1 2">
    <name type="scientific">Candidatus Alistipes intestinigallinarum</name>
    <dbReference type="NCBI Taxonomy" id="2838440"/>
    <lineage>
        <taxon>Bacteria</taxon>
        <taxon>Pseudomonadati</taxon>
        <taxon>Bacteroidota</taxon>
        <taxon>Bacteroidia</taxon>
        <taxon>Bacteroidales</taxon>
        <taxon>Rikenellaceae</taxon>
        <taxon>Alistipes</taxon>
    </lineage>
</organism>
<reference evidence="1" key="1">
    <citation type="journal article" date="2021" name="PeerJ">
        <title>Extensive microbial diversity within the chicken gut microbiome revealed by metagenomics and culture.</title>
        <authorList>
            <person name="Gilroy R."/>
            <person name="Ravi A."/>
            <person name="Getino M."/>
            <person name="Pursley I."/>
            <person name="Horton D.L."/>
            <person name="Alikhan N.F."/>
            <person name="Baker D."/>
            <person name="Gharbi K."/>
            <person name="Hall N."/>
            <person name="Watson M."/>
            <person name="Adriaenssens E.M."/>
            <person name="Foster-Nyarko E."/>
            <person name="Jarju S."/>
            <person name="Secka A."/>
            <person name="Antonio M."/>
            <person name="Oren A."/>
            <person name="Chaudhuri R.R."/>
            <person name="La Ragione R."/>
            <person name="Hildebrand F."/>
            <person name="Pallen M.J."/>
        </authorList>
    </citation>
    <scope>NUCLEOTIDE SEQUENCE</scope>
    <source>
        <strain evidence="1">5134</strain>
    </source>
</reference>
<dbReference type="Pfam" id="PF16141">
    <property type="entry name" value="GH18_BT1044-like"/>
    <property type="match status" value="1"/>
</dbReference>
<name>A0A9D2CBH8_9BACT</name>
<sequence>MKLIRLTGILGMLVLAACDAGIEPIDQEVRTLDAWNAAEWAAYAEGLRAYKAGDHYVTYACFDNAPERIESEKNCIRSLPDSLDAVILRNPLSDFDREDIPELHKRSTRVLATAECSDPATALQRLDATLQEIASSDLDGVVIRYSGAVTAEASAIEPAVAQRLGALSGKMLVFEGNASFIAAENRGLYDLYLLDATSAGDIFTVENAVDYLTGYYGIEAGRVLPLVSLTGTLADERGTSQPAPTKVSETIQSRRLAGMAFDGVSADYYSLTGNYSRLRAAIDLLNPAHQ</sequence>
<evidence type="ECO:0000313" key="2">
    <source>
        <dbReference type="Proteomes" id="UP000886844"/>
    </source>
</evidence>
<dbReference type="InterPro" id="IPR032320">
    <property type="entry name" value="GH18_BT1044-like"/>
</dbReference>
<dbReference type="PROSITE" id="PS51257">
    <property type="entry name" value="PROKAR_LIPOPROTEIN"/>
    <property type="match status" value="1"/>
</dbReference>
<proteinExistence type="predicted"/>
<evidence type="ECO:0000313" key="1">
    <source>
        <dbReference type="EMBL" id="HIY68387.1"/>
    </source>
</evidence>
<reference evidence="1" key="2">
    <citation type="submission" date="2021-04" db="EMBL/GenBank/DDBJ databases">
        <authorList>
            <person name="Gilroy R."/>
        </authorList>
    </citation>
    <scope>NUCLEOTIDE SEQUENCE</scope>
    <source>
        <strain evidence="1">5134</strain>
    </source>
</reference>
<dbReference type="AlphaFoldDB" id="A0A9D2CBH8"/>
<comment type="caution">
    <text evidence="1">The sequence shown here is derived from an EMBL/GenBank/DDBJ whole genome shotgun (WGS) entry which is preliminary data.</text>
</comment>
<gene>
    <name evidence="1" type="ORF">H9828_03095</name>
</gene>
<dbReference type="Proteomes" id="UP000886844">
    <property type="component" value="Unassembled WGS sequence"/>
</dbReference>
<dbReference type="EMBL" id="DXDA01000026">
    <property type="protein sequence ID" value="HIY68387.1"/>
    <property type="molecule type" value="Genomic_DNA"/>
</dbReference>
<accession>A0A9D2CBH8</accession>